<evidence type="ECO:0000313" key="2">
    <source>
        <dbReference type="EMBL" id="CEK98100.1"/>
    </source>
</evidence>
<feature type="compositionally biased region" description="Polar residues" evidence="1">
    <location>
        <begin position="26"/>
        <end position="41"/>
    </location>
</feature>
<name>A0A0B7C0Z5_9EUPU</name>
<feature type="compositionally biased region" description="Basic and acidic residues" evidence="1">
    <location>
        <begin position="43"/>
        <end position="61"/>
    </location>
</feature>
<feature type="non-terminal residue" evidence="2">
    <location>
        <position position="136"/>
    </location>
</feature>
<reference evidence="2" key="1">
    <citation type="submission" date="2014-12" db="EMBL/GenBank/DDBJ databases">
        <title>Insight into the proteome of Arion vulgaris.</title>
        <authorList>
            <person name="Aradska J."/>
            <person name="Bulat T."/>
            <person name="Smidak R."/>
            <person name="Sarate P."/>
            <person name="Gangsoo J."/>
            <person name="Sialana F."/>
            <person name="Bilban M."/>
            <person name="Lubec G."/>
        </authorList>
    </citation>
    <scope>NUCLEOTIDE SEQUENCE</scope>
    <source>
        <tissue evidence="2">Skin</tissue>
    </source>
</reference>
<accession>A0A0B7C0Z5</accession>
<protein>
    <submittedName>
        <fullName evidence="2">Uncharacterized protein</fullName>
    </submittedName>
</protein>
<dbReference type="EMBL" id="HACG01051229">
    <property type="protein sequence ID" value="CEK98100.1"/>
    <property type="molecule type" value="Transcribed_RNA"/>
</dbReference>
<evidence type="ECO:0000256" key="1">
    <source>
        <dbReference type="SAM" id="MobiDB-lite"/>
    </source>
</evidence>
<sequence length="136" mass="14779">MKPAYNNSIITPAHVNKVLYVKTSGDSQENTKRASYTTHLSLKSKDVSRQHAATSDKKSTDHVRSTLDDCIVLAPDTCMYSCSSTSSGNNKYLGKNANTVVAETQDFNATFELANSNENGEKICVGSLSPVRLQES</sequence>
<organism evidence="2">
    <name type="scientific">Arion vulgaris</name>
    <dbReference type="NCBI Taxonomy" id="1028688"/>
    <lineage>
        <taxon>Eukaryota</taxon>
        <taxon>Metazoa</taxon>
        <taxon>Spiralia</taxon>
        <taxon>Lophotrochozoa</taxon>
        <taxon>Mollusca</taxon>
        <taxon>Gastropoda</taxon>
        <taxon>Heterobranchia</taxon>
        <taxon>Euthyneura</taxon>
        <taxon>Panpulmonata</taxon>
        <taxon>Eupulmonata</taxon>
        <taxon>Stylommatophora</taxon>
        <taxon>Helicina</taxon>
        <taxon>Arionoidea</taxon>
        <taxon>Arionidae</taxon>
        <taxon>Arion</taxon>
    </lineage>
</organism>
<gene>
    <name evidence="2" type="primary">ORF217780</name>
</gene>
<proteinExistence type="predicted"/>
<feature type="region of interest" description="Disordered" evidence="1">
    <location>
        <begin position="26"/>
        <end position="61"/>
    </location>
</feature>
<dbReference type="AlphaFoldDB" id="A0A0B7C0Z5"/>